<dbReference type="PANTHER" id="PTHR48081">
    <property type="entry name" value="AB HYDROLASE SUPERFAMILY PROTEIN C4A8.06C"/>
    <property type="match status" value="1"/>
</dbReference>
<dbReference type="InterPro" id="IPR001375">
    <property type="entry name" value="Peptidase_S9_cat"/>
</dbReference>
<evidence type="ECO:0000313" key="5">
    <source>
        <dbReference type="Proteomes" id="UP001142393"/>
    </source>
</evidence>
<dbReference type="InterPro" id="IPR050300">
    <property type="entry name" value="GDXG_lipolytic_enzyme"/>
</dbReference>
<dbReference type="GO" id="GO:0006508">
    <property type="term" value="P:proteolysis"/>
    <property type="evidence" value="ECO:0007669"/>
    <property type="project" value="InterPro"/>
</dbReference>
<feature type="domain" description="Alpha/beta hydrolase fold-3" evidence="3">
    <location>
        <begin position="46"/>
        <end position="167"/>
    </location>
</feature>
<keyword evidence="1" id="KW-0378">Hydrolase</keyword>
<organism evidence="4 5">
    <name type="scientific">Lentinula detonsa</name>
    <dbReference type="NCBI Taxonomy" id="2804962"/>
    <lineage>
        <taxon>Eukaryota</taxon>
        <taxon>Fungi</taxon>
        <taxon>Dikarya</taxon>
        <taxon>Basidiomycota</taxon>
        <taxon>Agaricomycotina</taxon>
        <taxon>Agaricomycetes</taxon>
        <taxon>Agaricomycetidae</taxon>
        <taxon>Agaricales</taxon>
        <taxon>Marasmiineae</taxon>
        <taxon>Omphalotaceae</taxon>
        <taxon>Lentinula</taxon>
    </lineage>
</organism>
<dbReference type="PANTHER" id="PTHR48081:SF3">
    <property type="entry name" value="ALPHA_BETA HYDROLASE FOLD-3 DOMAIN-CONTAINING PROTEIN"/>
    <property type="match status" value="1"/>
</dbReference>
<dbReference type="Pfam" id="PF00326">
    <property type="entry name" value="Peptidase_S9"/>
    <property type="match status" value="1"/>
</dbReference>
<gene>
    <name evidence="4" type="ORF">DFH05DRAFT_402350</name>
</gene>
<dbReference type="SUPFAM" id="SSF53474">
    <property type="entry name" value="alpha/beta-Hydrolases"/>
    <property type="match status" value="1"/>
</dbReference>
<name>A0A9W8NT84_9AGAR</name>
<dbReference type="EMBL" id="JANVFU010000014">
    <property type="protein sequence ID" value="KAJ3740401.1"/>
    <property type="molecule type" value="Genomic_DNA"/>
</dbReference>
<dbReference type="AlphaFoldDB" id="A0A9W8NT84"/>
<dbReference type="Gene3D" id="3.40.50.1820">
    <property type="entry name" value="alpha/beta hydrolase"/>
    <property type="match status" value="1"/>
</dbReference>
<evidence type="ECO:0000259" key="3">
    <source>
        <dbReference type="Pfam" id="PF07859"/>
    </source>
</evidence>
<sequence length="381" mass="41807">MSSTSPTFVTLTYKTCGKVPIKLDVYPPTATITTARAKALNEVPAVLWFHGGGFTFANRTNFFPKWLQQRINDAGCAFVSADYRLIPTGSITAHHILEDVKDAFAFLRSERFEGALDALDIGGNLGFPKFRIDPGRIAAGGSSAGGTCAYFAAAHVQPKPAAVLSVFGMGGDVLNSQYLAPKTEPFLKGRPLLNPNRSKDYIYPFSPSVASDILSDSPLAFYPPTATLPALPANPRMPLALLYIQLGNYLDYYTGEHEPSLSDTLRAVGPSIDAETRPGMKKIILRKHVPTQHHAIFPQLNVSASWPPIFLLHGAEDTAVPTAESKNLYRMLKHWGVQAKLKIVDGEDHFFDQDPDAEQKHGDIFDEAASFLIEKLHRRDQ</sequence>
<dbReference type="InterPro" id="IPR013094">
    <property type="entry name" value="AB_hydrolase_3"/>
</dbReference>
<reference evidence="4 5" key="1">
    <citation type="journal article" date="2023" name="Proc. Natl. Acad. Sci. U.S.A.">
        <title>A global phylogenomic analysis of the shiitake genus Lentinula.</title>
        <authorList>
            <person name="Sierra-Patev S."/>
            <person name="Min B."/>
            <person name="Naranjo-Ortiz M."/>
            <person name="Looney B."/>
            <person name="Konkel Z."/>
            <person name="Slot J.C."/>
            <person name="Sakamoto Y."/>
            <person name="Steenwyk J.L."/>
            <person name="Rokas A."/>
            <person name="Carro J."/>
            <person name="Camarero S."/>
            <person name="Ferreira P."/>
            <person name="Molpeceres G."/>
            <person name="Ruiz-Duenas F.J."/>
            <person name="Serrano A."/>
            <person name="Henrissat B."/>
            <person name="Drula E."/>
            <person name="Hughes K.W."/>
            <person name="Mata J.L."/>
            <person name="Ishikawa N.K."/>
            <person name="Vargas-Isla R."/>
            <person name="Ushijima S."/>
            <person name="Smith C.A."/>
            <person name="Donoghue J."/>
            <person name="Ahrendt S."/>
            <person name="Andreopoulos W."/>
            <person name="He G."/>
            <person name="LaButti K."/>
            <person name="Lipzen A."/>
            <person name="Ng V."/>
            <person name="Riley R."/>
            <person name="Sandor L."/>
            <person name="Barry K."/>
            <person name="Martinez A.T."/>
            <person name="Xiao Y."/>
            <person name="Gibbons J.G."/>
            <person name="Terashima K."/>
            <person name="Grigoriev I.V."/>
            <person name="Hibbett D."/>
        </authorList>
    </citation>
    <scope>NUCLEOTIDE SEQUENCE [LARGE SCALE GENOMIC DNA]</scope>
    <source>
        <strain evidence="4 5">TFB7810</strain>
    </source>
</reference>
<dbReference type="InterPro" id="IPR029058">
    <property type="entry name" value="AB_hydrolase_fold"/>
</dbReference>
<comment type="caution">
    <text evidence="4">The sequence shown here is derived from an EMBL/GenBank/DDBJ whole genome shotgun (WGS) entry which is preliminary data.</text>
</comment>
<keyword evidence="5" id="KW-1185">Reference proteome</keyword>
<accession>A0A9W8NT84</accession>
<evidence type="ECO:0000259" key="2">
    <source>
        <dbReference type="Pfam" id="PF00326"/>
    </source>
</evidence>
<dbReference type="Pfam" id="PF07859">
    <property type="entry name" value="Abhydrolase_3"/>
    <property type="match status" value="1"/>
</dbReference>
<dbReference type="Proteomes" id="UP001142393">
    <property type="component" value="Unassembled WGS sequence"/>
</dbReference>
<feature type="domain" description="Peptidase S9 prolyl oligopeptidase catalytic" evidence="2">
    <location>
        <begin position="298"/>
        <end position="359"/>
    </location>
</feature>
<proteinExistence type="predicted"/>
<dbReference type="GO" id="GO:0008236">
    <property type="term" value="F:serine-type peptidase activity"/>
    <property type="evidence" value="ECO:0007669"/>
    <property type="project" value="InterPro"/>
</dbReference>
<protein>
    <submittedName>
        <fullName evidence="4">Alpha/beta-hydrolase</fullName>
    </submittedName>
</protein>
<evidence type="ECO:0000313" key="4">
    <source>
        <dbReference type="EMBL" id="KAJ3740401.1"/>
    </source>
</evidence>
<evidence type="ECO:0000256" key="1">
    <source>
        <dbReference type="ARBA" id="ARBA00022801"/>
    </source>
</evidence>